<evidence type="ECO:0000256" key="4">
    <source>
        <dbReference type="SAM" id="MobiDB-lite"/>
    </source>
</evidence>
<gene>
    <name evidence="5" type="ORF">Klosneuvirus_3_104</name>
</gene>
<evidence type="ECO:0000256" key="1">
    <source>
        <dbReference type="ARBA" id="ARBA00003026"/>
    </source>
</evidence>
<feature type="compositionally biased region" description="Low complexity" evidence="4">
    <location>
        <begin position="68"/>
        <end position="120"/>
    </location>
</feature>
<dbReference type="Pfam" id="PF01391">
    <property type="entry name" value="Collagen"/>
    <property type="match status" value="1"/>
</dbReference>
<proteinExistence type="predicted"/>
<reference evidence="5" key="1">
    <citation type="journal article" date="2017" name="Science">
        <title>Giant viruses with an expanded complement of translation system components.</title>
        <authorList>
            <person name="Schulz F."/>
            <person name="Yutin N."/>
            <person name="Ivanova N.N."/>
            <person name="Ortega D.R."/>
            <person name="Lee T.K."/>
            <person name="Vierheilig J."/>
            <person name="Daims H."/>
            <person name="Horn M."/>
            <person name="Wagner M."/>
            <person name="Jensen G.J."/>
            <person name="Kyrpides N.C."/>
            <person name="Koonin E.V."/>
            <person name="Woyke T."/>
        </authorList>
    </citation>
    <scope>NUCLEOTIDE SEQUENCE</scope>
    <source>
        <strain evidence="5">KNV1</strain>
    </source>
</reference>
<organism evidence="5">
    <name type="scientific">Klosneuvirus KNV1</name>
    <dbReference type="NCBI Taxonomy" id="1977640"/>
    <lineage>
        <taxon>Viruses</taxon>
        <taxon>Varidnaviria</taxon>
        <taxon>Bamfordvirae</taxon>
        <taxon>Nucleocytoviricota</taxon>
        <taxon>Megaviricetes</taxon>
        <taxon>Imitervirales</taxon>
        <taxon>Mimiviridae</taxon>
        <taxon>Klosneuvirinae</taxon>
        <taxon>Klosneuvirus</taxon>
    </lineage>
</organism>
<keyword evidence="5" id="KW-0176">Collagen</keyword>
<keyword evidence="3" id="KW-0946">Virion</keyword>
<dbReference type="EMBL" id="KY684110">
    <property type="protein sequence ID" value="ARF11969.1"/>
    <property type="molecule type" value="Genomic_DNA"/>
</dbReference>
<comment type="subcellular location">
    <subcellularLocation>
        <location evidence="2">Virion</location>
    </subcellularLocation>
</comment>
<dbReference type="InterPro" id="IPR008160">
    <property type="entry name" value="Collagen"/>
</dbReference>
<evidence type="ECO:0000256" key="3">
    <source>
        <dbReference type="ARBA" id="ARBA00022844"/>
    </source>
</evidence>
<evidence type="ECO:0000313" key="5">
    <source>
        <dbReference type="EMBL" id="ARF11969.1"/>
    </source>
</evidence>
<feature type="compositionally biased region" description="Polar residues" evidence="4">
    <location>
        <begin position="42"/>
        <end position="61"/>
    </location>
</feature>
<name>A0A1V0SJR0_9VIRU</name>
<dbReference type="PANTHER" id="PTHR24637:SF422">
    <property type="entry name" value="COLLAGEN IV NC1 DOMAIN-CONTAINING PROTEIN"/>
    <property type="match status" value="1"/>
</dbReference>
<sequence length="319" mass="31598">MSNKRKCYEQIQAEQMRIKGCTPGITGCCIQGATGAKGLQGPTGQKGNIGSTGPTGLSSIGATGPYGPTGLNGAPGTTGPTGPYGVSGTTGPTGPRGSTGANGTNGTNGINGLNGINGSTGPAGPTGPIGSIGLTGVTGPIGATGATGAAGSIQRFIPFSSGEIQVSNVTINPPVVMGFGSHQVINPISSPVQYTQYAFTIPTNGTLSNLQASVDAHFIANTAQSSWTYNFTVFKSACSGTQNPTLSYTSTSLSTSVTLPTATSSTFSTGQYVSACSTASGPIVVNSGDRVALLLTSNLFGAPPALDEIAFTAGMFYST</sequence>
<evidence type="ECO:0000256" key="2">
    <source>
        <dbReference type="ARBA" id="ARBA00004328"/>
    </source>
</evidence>
<dbReference type="PANTHER" id="PTHR24637">
    <property type="entry name" value="COLLAGEN"/>
    <property type="match status" value="1"/>
</dbReference>
<feature type="region of interest" description="Disordered" evidence="4">
    <location>
        <begin position="36"/>
        <end position="124"/>
    </location>
</feature>
<accession>A0A1V0SJR0</accession>
<dbReference type="GO" id="GO:0044423">
    <property type="term" value="C:virion component"/>
    <property type="evidence" value="ECO:0007669"/>
    <property type="project" value="UniProtKB-KW"/>
</dbReference>
<protein>
    <submittedName>
        <fullName evidence="5">Collagen triple helix repeat motif-containing protein</fullName>
    </submittedName>
</protein>
<comment type="function">
    <text evidence="1">May participate in the formation of a layer of cross-linked glycosylated fibrils at the viral surface thus giving it a hairy-like appearance.</text>
</comment>